<dbReference type="GO" id="GO:0005737">
    <property type="term" value="C:cytoplasm"/>
    <property type="evidence" value="ECO:0007669"/>
    <property type="project" value="TreeGrafter"/>
</dbReference>
<dbReference type="EMBL" id="DSEU01000046">
    <property type="protein sequence ID" value="HEM67313.1"/>
    <property type="molecule type" value="Genomic_DNA"/>
</dbReference>
<accession>A0A7J2U4Y2</accession>
<dbReference type="AlphaFoldDB" id="A0A7J2U4Y2"/>
<evidence type="ECO:0000256" key="3">
    <source>
        <dbReference type="ARBA" id="ARBA00023157"/>
    </source>
</evidence>
<dbReference type="InterPro" id="IPR013766">
    <property type="entry name" value="Thioredoxin_domain"/>
</dbReference>
<evidence type="ECO:0000259" key="4">
    <source>
        <dbReference type="PROSITE" id="PS51352"/>
    </source>
</evidence>
<keyword evidence="1" id="KW-0813">Transport</keyword>
<dbReference type="PROSITE" id="PS00194">
    <property type="entry name" value="THIOREDOXIN_1"/>
    <property type="match status" value="1"/>
</dbReference>
<dbReference type="GO" id="GO:0015035">
    <property type="term" value="F:protein-disulfide reductase activity"/>
    <property type="evidence" value="ECO:0007669"/>
    <property type="project" value="TreeGrafter"/>
</dbReference>
<organism evidence="5">
    <name type="scientific">Ignisphaera aggregans</name>
    <dbReference type="NCBI Taxonomy" id="334771"/>
    <lineage>
        <taxon>Archaea</taxon>
        <taxon>Thermoproteota</taxon>
        <taxon>Thermoprotei</taxon>
        <taxon>Desulfurococcales</taxon>
        <taxon>Desulfurococcaceae</taxon>
        <taxon>Ignisphaera</taxon>
    </lineage>
</organism>
<reference evidence="5" key="1">
    <citation type="journal article" date="2020" name="mSystems">
        <title>Genome- and Community-Level Interaction Insights into Carbon Utilization and Element Cycling Functions of Hydrothermarchaeota in Hydrothermal Sediment.</title>
        <authorList>
            <person name="Zhou Z."/>
            <person name="Liu Y."/>
            <person name="Xu W."/>
            <person name="Pan J."/>
            <person name="Luo Z.H."/>
            <person name="Li M."/>
        </authorList>
    </citation>
    <scope>NUCLEOTIDE SEQUENCE [LARGE SCALE GENOMIC DNA]</scope>
    <source>
        <strain evidence="5">SpSt-125</strain>
    </source>
</reference>
<proteinExistence type="predicted"/>
<evidence type="ECO:0000256" key="1">
    <source>
        <dbReference type="ARBA" id="ARBA00022448"/>
    </source>
</evidence>
<keyword evidence="3" id="KW-1015">Disulfide bond</keyword>
<dbReference type="InterPro" id="IPR017937">
    <property type="entry name" value="Thioredoxin_CS"/>
</dbReference>
<feature type="domain" description="Thioredoxin" evidence="4">
    <location>
        <begin position="40"/>
        <end position="192"/>
    </location>
</feature>
<dbReference type="Gene3D" id="3.40.30.10">
    <property type="entry name" value="Glutaredoxin"/>
    <property type="match status" value="1"/>
</dbReference>
<dbReference type="CDD" id="cd02947">
    <property type="entry name" value="TRX_family"/>
    <property type="match status" value="1"/>
</dbReference>
<protein>
    <submittedName>
        <fullName evidence="5">Thioredoxin</fullName>
    </submittedName>
</protein>
<dbReference type="PANTHER" id="PTHR45663:SF11">
    <property type="entry name" value="GEO12009P1"/>
    <property type="match status" value="1"/>
</dbReference>
<name>A0A7J2U4Y2_9CREN</name>
<evidence type="ECO:0000256" key="2">
    <source>
        <dbReference type="ARBA" id="ARBA00022982"/>
    </source>
</evidence>
<dbReference type="PROSITE" id="PS51352">
    <property type="entry name" value="THIOREDOXIN_2"/>
    <property type="match status" value="1"/>
</dbReference>
<dbReference type="InterPro" id="IPR036249">
    <property type="entry name" value="Thioredoxin-like_sf"/>
</dbReference>
<dbReference type="SUPFAM" id="SSF52833">
    <property type="entry name" value="Thioredoxin-like"/>
    <property type="match status" value="1"/>
</dbReference>
<keyword evidence="2" id="KW-0249">Electron transport</keyword>
<comment type="caution">
    <text evidence="5">The sequence shown here is derived from an EMBL/GenBank/DDBJ whole genome shotgun (WGS) entry which is preliminary data.</text>
</comment>
<gene>
    <name evidence="5" type="ORF">ENO26_07110</name>
</gene>
<dbReference type="Pfam" id="PF00085">
    <property type="entry name" value="Thioredoxin"/>
    <property type="match status" value="1"/>
</dbReference>
<dbReference type="PANTHER" id="PTHR45663">
    <property type="entry name" value="GEO12009P1"/>
    <property type="match status" value="1"/>
</dbReference>
<evidence type="ECO:0000313" key="5">
    <source>
        <dbReference type="EMBL" id="HEM67313.1"/>
    </source>
</evidence>
<sequence length="192" mass="21998">MANINSWRCEKVAMLYASWWFIELELLNLAKGKNFWCLMVEQGEAEVEPELREVLNRITVEFVRKPSETRSVKCCKAFAGFKSIRSYEELTDALSRCKVIFVLITTTFCPYCQMFKPIFARVAKEFGGMAAFIEANADYVPEVAEEFGVYSTPTTITIVDRKAVDAVVGFMPYPHFRGYVEEVLKYAKCLSN</sequence>